<feature type="domain" description="O-GlcNAc transferase C-terminal" evidence="9">
    <location>
        <begin position="515"/>
        <end position="661"/>
    </location>
</feature>
<evidence type="ECO:0000256" key="1">
    <source>
        <dbReference type="ARBA" id="ARBA00004922"/>
    </source>
</evidence>
<feature type="repeat" description="TPR" evidence="8">
    <location>
        <begin position="302"/>
        <end position="335"/>
    </location>
</feature>
<evidence type="ECO:0000259" key="9">
    <source>
        <dbReference type="Pfam" id="PF13844"/>
    </source>
</evidence>
<keyword evidence="6" id="KW-0677">Repeat</keyword>
<dbReference type="KEGG" id="tvi:Thivi_0878"/>
<comment type="similarity">
    <text evidence="2">Belongs to the glycosyltransferase 41 family. O-GlcNAc transferase subfamily.</text>
</comment>
<evidence type="ECO:0000256" key="2">
    <source>
        <dbReference type="ARBA" id="ARBA00005386"/>
    </source>
</evidence>
<keyword evidence="11" id="KW-1185">Reference proteome</keyword>
<sequence length="883" mass="97606">MKTFSDLLAEGLAHHGAGRLDIAEGLYRRLLERDADHPEANHVLGVLEVERGRFESGLTHLQRALERSPETGAYWQSLAEGLLLAGQSEDALSVLEQALASGLDTSATRELKARIERAIMGDGPVQAEPVRADHDRLLDLLRAGRLAQAESLARQLTETAPTDPFGWKVLGTLLTQGKREQDALPVLELELALRLAPGDAETLNSLGRAYQSQQRLEDAVDSYRKALEIQSDSPEIWNNLGISQQSQGYPNQALASFERALTLQPDYVKAHNSRGRALRELGRVEEALACHDRALNLDPKNADAHNNRGLTLMLLGRIGEAIASYTQALLLRPEDADTLIVLGLALSDVGRFDEALTCYKHALAIAPDSVPAYVNQGISMHYLGRDDTALACFDQALSIDPDAIEAWSNRGIVMQHLGRKEEALTALNRALEIKPDFAMALNNRGNVLKDQDRLDDAIADYMKAVDIKPDFAVAYSNALFVLNYHPDKPAGEIFAAYRDFNRRYCEPHRVVWRAHANDRDPERRLRVGYVSADYRGHSAHYFLEPLLANHDKGIVEITAYSQVLREDVVTTRFRDDADRWVKTLGMSDSALAERIRADRIDILVDLAGHTGGNRLEVFARRPAPVSLSWMGYGYTTGLTAIDYFLTDEVMAPPGSEALFAEQPWRIAVPSLVYRPAPDMGAVSPLPALARGHVTFGTLTRSIRINHRTVRVWSAILDRLPAARLVIDSKDFTTVSMQRALAARFATHGIAAERLAIGYSSPPWGVLRSTDIGLDCFPHNSGTTLIESLYMGVPYVTLAGRPSVGRIGGMMLTGAGLEDWIAVSEDEYIEKAVALASDLERLATLRSGLRARLEAGPWRDEAGFARRVEAAYRAMWRRWCAEQA</sequence>
<dbReference type="Gene3D" id="3.40.50.11380">
    <property type="match status" value="1"/>
</dbReference>
<dbReference type="SMART" id="SM00028">
    <property type="entry name" value="TPR"/>
    <property type="match status" value="11"/>
</dbReference>
<keyword evidence="7 8" id="KW-0802">TPR repeat</keyword>
<feature type="repeat" description="TPR" evidence="8">
    <location>
        <begin position="38"/>
        <end position="71"/>
    </location>
</feature>
<feature type="repeat" description="TPR" evidence="8">
    <location>
        <begin position="370"/>
        <end position="403"/>
    </location>
</feature>
<evidence type="ECO:0000256" key="8">
    <source>
        <dbReference type="PROSITE-ProRule" id="PRU00339"/>
    </source>
</evidence>
<feature type="repeat" description="TPR" evidence="8">
    <location>
        <begin position="268"/>
        <end position="301"/>
    </location>
</feature>
<dbReference type="PROSITE" id="PS50293">
    <property type="entry name" value="TPR_REGION"/>
    <property type="match status" value="4"/>
</dbReference>
<feature type="repeat" description="TPR" evidence="8">
    <location>
        <begin position="438"/>
        <end position="471"/>
    </location>
</feature>
<dbReference type="STRING" id="765911.Thivi_0878"/>
<comment type="pathway">
    <text evidence="1">Protein modification; protein glycosylation.</text>
</comment>
<dbReference type="Pfam" id="PF13432">
    <property type="entry name" value="TPR_16"/>
    <property type="match status" value="2"/>
</dbReference>
<dbReference type="RefSeq" id="WP_014777404.1">
    <property type="nucleotide sequence ID" value="NC_018012.1"/>
</dbReference>
<evidence type="ECO:0000256" key="7">
    <source>
        <dbReference type="ARBA" id="ARBA00022803"/>
    </source>
</evidence>
<keyword evidence="5 10" id="KW-0808">Transferase</keyword>
<reference evidence="10 11" key="1">
    <citation type="submission" date="2012-06" db="EMBL/GenBank/DDBJ databases">
        <title>Complete sequence of Thiocystis violascens DSM 198.</title>
        <authorList>
            <consortium name="US DOE Joint Genome Institute"/>
            <person name="Lucas S."/>
            <person name="Han J."/>
            <person name="Lapidus A."/>
            <person name="Cheng J.-F."/>
            <person name="Goodwin L."/>
            <person name="Pitluck S."/>
            <person name="Peters L."/>
            <person name="Ovchinnikova G."/>
            <person name="Teshima H."/>
            <person name="Detter J.C."/>
            <person name="Han C."/>
            <person name="Tapia R."/>
            <person name="Land M."/>
            <person name="Hauser L."/>
            <person name="Kyrpides N."/>
            <person name="Ivanova N."/>
            <person name="Pagani I."/>
            <person name="Vogl K."/>
            <person name="Liu Z."/>
            <person name="Frigaard N.-U."/>
            <person name="Bryant D."/>
            <person name="Woyke T."/>
        </authorList>
    </citation>
    <scope>NUCLEOTIDE SEQUENCE [LARGE SCALE GENOMIC DNA]</scope>
    <source>
        <strain evidence="11">ATCC 17096 / DSM 198 / 6111</strain>
    </source>
</reference>
<evidence type="ECO:0000256" key="4">
    <source>
        <dbReference type="ARBA" id="ARBA00022676"/>
    </source>
</evidence>
<organism evidence="10 11">
    <name type="scientific">Thiocystis violascens (strain ATCC 17096 / DSM 198 / 6111)</name>
    <name type="common">Chromatium violascens</name>
    <dbReference type="NCBI Taxonomy" id="765911"/>
    <lineage>
        <taxon>Bacteria</taxon>
        <taxon>Pseudomonadati</taxon>
        <taxon>Pseudomonadota</taxon>
        <taxon>Gammaproteobacteria</taxon>
        <taxon>Chromatiales</taxon>
        <taxon>Chromatiaceae</taxon>
        <taxon>Thiocystis</taxon>
    </lineage>
</organism>
<protein>
    <recommendedName>
        <fullName evidence="3">protein O-GlcNAc transferase</fullName>
        <ecNumber evidence="3">2.4.1.255</ecNumber>
    </recommendedName>
</protein>
<dbReference type="InterPro" id="IPR019734">
    <property type="entry name" value="TPR_rpt"/>
</dbReference>
<dbReference type="GO" id="GO:0097363">
    <property type="term" value="F:protein O-acetylglucosaminyltransferase activity"/>
    <property type="evidence" value="ECO:0007669"/>
    <property type="project" value="UniProtKB-EC"/>
</dbReference>
<gene>
    <name evidence="10" type="ordered locus">Thivi_0878</name>
</gene>
<dbReference type="InterPro" id="IPR029489">
    <property type="entry name" value="OGT/SEC/SPY_C"/>
</dbReference>
<dbReference type="Proteomes" id="UP000006062">
    <property type="component" value="Chromosome"/>
</dbReference>
<feature type="repeat" description="TPR" evidence="8">
    <location>
        <begin position="336"/>
        <end position="369"/>
    </location>
</feature>
<evidence type="ECO:0000313" key="10">
    <source>
        <dbReference type="EMBL" id="AFL72916.1"/>
    </source>
</evidence>
<dbReference type="Pfam" id="PF13414">
    <property type="entry name" value="TPR_11"/>
    <property type="match status" value="2"/>
</dbReference>
<dbReference type="EC" id="2.4.1.255" evidence="3"/>
<accession>I3Y7E8</accession>
<feature type="repeat" description="TPR" evidence="8">
    <location>
        <begin position="200"/>
        <end position="233"/>
    </location>
</feature>
<dbReference type="eggNOG" id="COG0457">
    <property type="taxonomic scope" value="Bacteria"/>
</dbReference>
<dbReference type="OrthoDB" id="7058953at2"/>
<dbReference type="Pfam" id="PF07719">
    <property type="entry name" value="TPR_2"/>
    <property type="match status" value="1"/>
</dbReference>
<dbReference type="PROSITE" id="PS50005">
    <property type="entry name" value="TPR"/>
    <property type="match status" value="9"/>
</dbReference>
<dbReference type="Pfam" id="PF13371">
    <property type="entry name" value="TPR_9"/>
    <property type="match status" value="1"/>
</dbReference>
<dbReference type="AlphaFoldDB" id="I3Y7E8"/>
<evidence type="ECO:0000256" key="6">
    <source>
        <dbReference type="ARBA" id="ARBA00022737"/>
    </source>
</evidence>
<dbReference type="EMBL" id="CP003154">
    <property type="protein sequence ID" value="AFL72916.1"/>
    <property type="molecule type" value="Genomic_DNA"/>
</dbReference>
<dbReference type="Pfam" id="PF13844">
    <property type="entry name" value="Glyco_transf_41"/>
    <property type="match status" value="2"/>
</dbReference>
<dbReference type="PANTHER" id="PTHR44835:SF1">
    <property type="entry name" value="PROTEIN O-GLCNAC TRANSFERASE"/>
    <property type="match status" value="1"/>
</dbReference>
<feature type="repeat" description="TPR" evidence="8">
    <location>
        <begin position="404"/>
        <end position="437"/>
    </location>
</feature>
<dbReference type="Pfam" id="PF00515">
    <property type="entry name" value="TPR_1"/>
    <property type="match status" value="1"/>
</dbReference>
<dbReference type="InterPro" id="IPR011990">
    <property type="entry name" value="TPR-like_helical_dom_sf"/>
</dbReference>
<dbReference type="PANTHER" id="PTHR44835">
    <property type="entry name" value="UDP-N-ACETYLGLUCOSAMINE--PEPTIDE N-ACETYLGLUCOSAMINYLTRANSFERASE SPINDLY-RELATED"/>
    <property type="match status" value="1"/>
</dbReference>
<dbReference type="eggNOG" id="COG3914">
    <property type="taxonomic scope" value="Bacteria"/>
</dbReference>
<dbReference type="Gene3D" id="1.25.40.10">
    <property type="entry name" value="Tetratricopeptide repeat domain"/>
    <property type="match status" value="5"/>
</dbReference>
<dbReference type="UniPathway" id="UPA00378"/>
<dbReference type="SUPFAM" id="SSF48452">
    <property type="entry name" value="TPR-like"/>
    <property type="match status" value="2"/>
</dbReference>
<evidence type="ECO:0000256" key="5">
    <source>
        <dbReference type="ARBA" id="ARBA00022679"/>
    </source>
</evidence>
<dbReference type="Gene3D" id="3.40.50.2000">
    <property type="entry name" value="Glycogen Phosphorylase B"/>
    <property type="match status" value="1"/>
</dbReference>
<proteinExistence type="inferred from homology"/>
<evidence type="ECO:0000313" key="11">
    <source>
        <dbReference type="Proteomes" id="UP000006062"/>
    </source>
</evidence>
<dbReference type="InterPro" id="IPR013105">
    <property type="entry name" value="TPR_2"/>
</dbReference>
<name>I3Y7E8_THIV6</name>
<dbReference type="HOGENOM" id="CLU_001721_4_0_6"/>
<evidence type="ECO:0000256" key="3">
    <source>
        <dbReference type="ARBA" id="ARBA00011970"/>
    </source>
</evidence>
<keyword evidence="4" id="KW-0328">Glycosyltransferase</keyword>
<dbReference type="InterPro" id="IPR051939">
    <property type="entry name" value="Glycosyltr_41/O-GlcNAc_trsf"/>
</dbReference>
<feature type="domain" description="O-GlcNAc transferase C-terminal" evidence="9">
    <location>
        <begin position="693"/>
        <end position="849"/>
    </location>
</feature>
<feature type="repeat" description="TPR" evidence="8">
    <location>
        <begin position="234"/>
        <end position="267"/>
    </location>
</feature>